<dbReference type="AlphaFoldDB" id="A0A170ZK89"/>
<accession>A0A170ZK89</accession>
<dbReference type="EMBL" id="BDCR01000003">
    <property type="protein sequence ID" value="GAT62752.1"/>
    <property type="molecule type" value="Genomic_DNA"/>
</dbReference>
<dbReference type="OrthoDB" id="6626310at2"/>
<dbReference type="RefSeq" id="WP_068703341.1">
    <property type="nucleotide sequence ID" value="NZ_BDCR01000003.1"/>
</dbReference>
<name>A0A170ZK89_9BACT</name>
<gene>
    <name evidence="1" type="ORF">PJIAN_355</name>
</gene>
<evidence type="ECO:0008006" key="3">
    <source>
        <dbReference type="Google" id="ProtNLM"/>
    </source>
</evidence>
<reference evidence="2" key="2">
    <citation type="journal article" date="2017" name="Genome Announc.">
        <title>Draft genome sequence of Paludibacter jiangxiensis NM7(T), a propionate-producing fermentative bacterium.</title>
        <authorList>
            <person name="Qiu Y.-L."/>
            <person name="Tourlousse D.M."/>
            <person name="Matsuura N."/>
            <person name="Ohashi A."/>
            <person name="Sekiguchi Y."/>
        </authorList>
    </citation>
    <scope>NUCLEOTIDE SEQUENCE [LARGE SCALE GENOMIC DNA]</scope>
    <source>
        <strain evidence="2">NM7</strain>
    </source>
</reference>
<reference evidence="2" key="1">
    <citation type="submission" date="2016-04" db="EMBL/GenBank/DDBJ databases">
        <title>Draft genome sequence of Paludibacter jiangxiensis strain NM7.</title>
        <authorList>
            <person name="Qiu Y."/>
            <person name="Matsuura N."/>
            <person name="Ohashi A."/>
            <person name="Tourlousse M.D."/>
            <person name="Sekiguchi Y."/>
        </authorList>
    </citation>
    <scope>NUCLEOTIDE SEQUENCE [LARGE SCALE GENOMIC DNA]</scope>
    <source>
        <strain evidence="2">NM7</strain>
    </source>
</reference>
<evidence type="ECO:0000313" key="2">
    <source>
        <dbReference type="Proteomes" id="UP000076586"/>
    </source>
</evidence>
<dbReference type="Proteomes" id="UP000076586">
    <property type="component" value="Unassembled WGS sequence"/>
</dbReference>
<comment type="caution">
    <text evidence="1">The sequence shown here is derived from an EMBL/GenBank/DDBJ whole genome shotgun (WGS) entry which is preliminary data.</text>
</comment>
<keyword evidence="2" id="KW-1185">Reference proteome</keyword>
<sequence length="585" mass="69174">MKLARLTNWSNDNTLDCLLFFALRIRELVFDYTIDTFKYPALNSTASCDEALKLIDEIESKNITAKSLTPVIEELKWKIGKDDIVKNLVGDDLQSYLDFGNLEDLKSIKVKLELLHNKIEPYKYCRETEKILLRLIEENKQKNKINSLCYNYISSLINLGISQSFIYRVTNVIFFSDNAVDSIQKVSDFFKYFNREEESYLVILKCSELFKEITDSSLAFNCIILEKLDEEILKLDVKNFLKSIRRNEVYYLAQEVKTLDPLSAKIEAERRINKLAKLFVFFHHKKFPDWQSKALVINNKSKNTFLFDDKISAMSKGADLKPKKAAIQLNKLIREFSLTRESFTKYNRAIDLHGISIENKYIENQLLQNWIAFETLLVGYSNKSKIDQVIEHLVPFLKYRYIERIIKEFSKDLIRFDRKFFRTEITKIDVGENLIEKVTALICLEEYKVNRLNYYNHLEKSPLLKWRLSKFHEYFSTAKSIGEFLQTHERKIIWQIKRMYRTRNLIVHAGIIPEYTETLVENSHAYFDILIKQMNDLSLNGHLIFTIQQAIEEIRIKVHRHEMTLKDDLNQPIDKSNFIKLMLNK</sequence>
<protein>
    <recommendedName>
        <fullName evidence="3">Apea-like HEPN domain-containing protein</fullName>
    </recommendedName>
</protein>
<organism evidence="1 2">
    <name type="scientific">Paludibacter jiangxiensis</name>
    <dbReference type="NCBI Taxonomy" id="681398"/>
    <lineage>
        <taxon>Bacteria</taxon>
        <taxon>Pseudomonadati</taxon>
        <taxon>Bacteroidota</taxon>
        <taxon>Bacteroidia</taxon>
        <taxon>Bacteroidales</taxon>
        <taxon>Paludibacteraceae</taxon>
        <taxon>Paludibacter</taxon>
    </lineage>
</organism>
<evidence type="ECO:0000313" key="1">
    <source>
        <dbReference type="EMBL" id="GAT62752.1"/>
    </source>
</evidence>
<proteinExistence type="predicted"/>